<protein>
    <submittedName>
        <fullName evidence="2">Glutaredoxin-like protein NrdH</fullName>
    </submittedName>
</protein>
<evidence type="ECO:0000313" key="3">
    <source>
        <dbReference type="Proteomes" id="UP000315389"/>
    </source>
</evidence>
<proteinExistence type="predicted"/>
<sequence>MIEYLSKPACAQCDASERGMARRGIRPDKRRDMSQDSAALQLAIDLGHRQAPVTIVRESDGTIIDHWSGFRPDKIMELARAAATQVQSNAASQNPTVGTSPPDLAPAI</sequence>
<comment type="caution">
    <text evidence="2">The sequence shown here is derived from an EMBL/GenBank/DDBJ whole genome shotgun (WGS) entry which is preliminary data.</text>
</comment>
<feature type="compositionally biased region" description="Polar residues" evidence="1">
    <location>
        <begin position="85"/>
        <end position="99"/>
    </location>
</feature>
<dbReference type="EMBL" id="VFOS01000004">
    <property type="protein sequence ID" value="TQL57431.1"/>
    <property type="molecule type" value="Genomic_DNA"/>
</dbReference>
<evidence type="ECO:0000256" key="1">
    <source>
        <dbReference type="SAM" id="MobiDB-lite"/>
    </source>
</evidence>
<organism evidence="2 3">
    <name type="scientific">Rarobacter faecitabidus</name>
    <dbReference type="NCBI Taxonomy" id="13243"/>
    <lineage>
        <taxon>Bacteria</taxon>
        <taxon>Bacillati</taxon>
        <taxon>Actinomycetota</taxon>
        <taxon>Actinomycetes</taxon>
        <taxon>Micrococcales</taxon>
        <taxon>Rarobacteraceae</taxon>
        <taxon>Rarobacter</taxon>
    </lineage>
</organism>
<name>A0A542ZAW4_RARFA</name>
<accession>A0A542ZAW4</accession>
<gene>
    <name evidence="2" type="ORF">FB461_2165</name>
</gene>
<keyword evidence="3" id="KW-1185">Reference proteome</keyword>
<dbReference type="Gene3D" id="3.40.30.10">
    <property type="entry name" value="Glutaredoxin"/>
    <property type="match status" value="1"/>
</dbReference>
<dbReference type="Proteomes" id="UP000315389">
    <property type="component" value="Unassembled WGS sequence"/>
</dbReference>
<feature type="region of interest" description="Disordered" evidence="1">
    <location>
        <begin position="85"/>
        <end position="108"/>
    </location>
</feature>
<reference evidence="2 3" key="1">
    <citation type="submission" date="2019-06" db="EMBL/GenBank/DDBJ databases">
        <title>Sequencing the genomes of 1000 actinobacteria strains.</title>
        <authorList>
            <person name="Klenk H.-P."/>
        </authorList>
    </citation>
    <scope>NUCLEOTIDE SEQUENCE [LARGE SCALE GENOMIC DNA]</scope>
    <source>
        <strain evidence="2 3">DSM 4813</strain>
    </source>
</reference>
<dbReference type="CDD" id="cd02976">
    <property type="entry name" value="NrdH"/>
    <property type="match status" value="1"/>
</dbReference>
<evidence type="ECO:0000313" key="2">
    <source>
        <dbReference type="EMBL" id="TQL57431.1"/>
    </source>
</evidence>
<feature type="region of interest" description="Disordered" evidence="1">
    <location>
        <begin position="13"/>
        <end position="34"/>
    </location>
</feature>
<feature type="compositionally biased region" description="Basic and acidic residues" evidence="1">
    <location>
        <begin position="15"/>
        <end position="34"/>
    </location>
</feature>
<dbReference type="AlphaFoldDB" id="A0A542ZAW4"/>